<dbReference type="PANTHER" id="PTHR47691:SF3">
    <property type="entry name" value="HTH-TYPE TRANSCRIPTIONAL REGULATOR RV0890C-RELATED"/>
    <property type="match status" value="1"/>
</dbReference>
<dbReference type="InterPro" id="IPR000792">
    <property type="entry name" value="Tscrpt_reg_LuxR_C"/>
</dbReference>
<sequence>MSDSTDALPAELSSFIGRAEELAAIGAAVGPGRVVTLVGPGGCGKTRLALRAARTVSEVWPDGVRWVALEDEHDDAAVVQRVAAALDVLIPGGADPVATVARGLTDRETLLILDNCEHLGDGVAALVTGLLGRCPRLGVLATSRAPLGVGGEQVRRVPALGLADALTLFLDRAHAGEPTPQARTAARRVCDRLDRLPLALELAAGWAGTLSLAQLADSLHEPYAVLDGGARTAPFRQQTLAESMRWSHELLDDDERVLFRRLGVFEPGFSADVVGELDATPGRALRTLRGLIDKSLVTADTTGAVARYRMLGVVRDYALLQLAEAAETEPLRDRHLAAYLALVEQAEPLRNTDQDAWRARITVELANIRAAIDWGLGRDDPSDGRRLAAAMAWFWYLEPRGVEGVQVLQLAVDRGKGKRDELQARVLAGLALVCDTAVYGFVGYESARAAAALAAELGADAVGRLARSLCAVEQLGLDLDRASADAEALRTEALHADDGFVADSTQALLGLIHLFRDEYRSAIEQLEQALVGMRKRNDRGFAAFALTWLATATARSGDLPRAAELAEQAVATAQPLHDFHHLGSARAALAEIRVYQGLFDDASAVLEPIDRLLDGEASPFVPGWERVHGMLALAAGHPAEAIAWCRREGRTPGDTADGPLTPWTQVVLAAALRELGESVSAAALLDTLAAGPMIRALPAVHADVLDQQAFLLHDSDIEQALRLHHEALRLRAERELVLGCVASLESLAAVLARRGTLEPAAVLLGAAERARADTGSAPGSSVVIARTLLDSRVAEQDLAGHLDRGRSMGITQAVDYATKARGKRNRPDSGWASLTPMERSVVDLAVDGLSNPEIAARLFISRGTVKTHLAHVYAKLGIANRTELARLHVPADG</sequence>
<comment type="caution">
    <text evidence="2">The sequence shown here is derived from an EMBL/GenBank/DDBJ whole genome shotgun (WGS) entry which is preliminary data.</text>
</comment>
<dbReference type="SUPFAM" id="SSF46894">
    <property type="entry name" value="C-terminal effector domain of the bipartite response regulators"/>
    <property type="match status" value="1"/>
</dbReference>
<dbReference type="GO" id="GO:0006355">
    <property type="term" value="P:regulation of DNA-templated transcription"/>
    <property type="evidence" value="ECO:0007669"/>
    <property type="project" value="InterPro"/>
</dbReference>
<dbReference type="PRINTS" id="PR00038">
    <property type="entry name" value="HTHLUXR"/>
</dbReference>
<dbReference type="Gene3D" id="1.25.40.10">
    <property type="entry name" value="Tetratricopeptide repeat domain"/>
    <property type="match status" value="1"/>
</dbReference>
<dbReference type="PROSITE" id="PS50043">
    <property type="entry name" value="HTH_LUXR_2"/>
    <property type="match status" value="1"/>
</dbReference>
<dbReference type="SMART" id="SM00421">
    <property type="entry name" value="HTH_LUXR"/>
    <property type="match status" value="1"/>
</dbReference>
<dbReference type="Pfam" id="PF00196">
    <property type="entry name" value="GerE"/>
    <property type="match status" value="1"/>
</dbReference>
<dbReference type="Proteomes" id="UP000323876">
    <property type="component" value="Unassembled WGS sequence"/>
</dbReference>
<name>A0A5N0EPP5_9NOCA</name>
<keyword evidence="3" id="KW-1185">Reference proteome</keyword>
<dbReference type="SUPFAM" id="SSF48452">
    <property type="entry name" value="TPR-like"/>
    <property type="match status" value="1"/>
</dbReference>
<dbReference type="GO" id="GO:0043531">
    <property type="term" value="F:ADP binding"/>
    <property type="evidence" value="ECO:0007669"/>
    <property type="project" value="InterPro"/>
</dbReference>
<reference evidence="2 3" key="1">
    <citation type="submission" date="2019-09" db="EMBL/GenBank/DDBJ databases">
        <authorList>
            <person name="Wang X."/>
        </authorList>
    </citation>
    <scope>NUCLEOTIDE SEQUENCE [LARGE SCALE GENOMIC DNA]</scope>
    <source>
        <strain evidence="2 3">CICC 11023</strain>
    </source>
</reference>
<proteinExistence type="predicted"/>
<feature type="domain" description="HTH luxR-type" evidence="1">
    <location>
        <begin position="827"/>
        <end position="892"/>
    </location>
</feature>
<protein>
    <submittedName>
        <fullName evidence="2">LuxR family transcriptional regulator</fullName>
    </submittedName>
</protein>
<dbReference type="CDD" id="cd06170">
    <property type="entry name" value="LuxR_C_like"/>
    <property type="match status" value="1"/>
</dbReference>
<evidence type="ECO:0000259" key="1">
    <source>
        <dbReference type="PROSITE" id="PS50043"/>
    </source>
</evidence>
<dbReference type="InterPro" id="IPR003593">
    <property type="entry name" value="AAA+_ATPase"/>
</dbReference>
<dbReference type="InterPro" id="IPR016032">
    <property type="entry name" value="Sig_transdc_resp-reg_C-effctor"/>
</dbReference>
<dbReference type="OrthoDB" id="4624147at2"/>
<dbReference type="InterPro" id="IPR027417">
    <property type="entry name" value="P-loop_NTPase"/>
</dbReference>
<dbReference type="SMART" id="SM00382">
    <property type="entry name" value="AAA"/>
    <property type="match status" value="1"/>
</dbReference>
<dbReference type="AlphaFoldDB" id="A0A5N0EPP5"/>
<dbReference type="PANTHER" id="PTHR47691">
    <property type="entry name" value="REGULATOR-RELATED"/>
    <property type="match status" value="1"/>
</dbReference>
<evidence type="ECO:0000313" key="2">
    <source>
        <dbReference type="EMBL" id="KAA8890849.1"/>
    </source>
</evidence>
<dbReference type="Gene3D" id="3.40.50.300">
    <property type="entry name" value="P-loop containing nucleotide triphosphate hydrolases"/>
    <property type="match status" value="1"/>
</dbReference>
<dbReference type="GO" id="GO:0003677">
    <property type="term" value="F:DNA binding"/>
    <property type="evidence" value="ECO:0007669"/>
    <property type="project" value="InterPro"/>
</dbReference>
<dbReference type="Gene3D" id="1.10.10.10">
    <property type="entry name" value="Winged helix-like DNA-binding domain superfamily/Winged helix DNA-binding domain"/>
    <property type="match status" value="1"/>
</dbReference>
<dbReference type="SUPFAM" id="SSF52540">
    <property type="entry name" value="P-loop containing nucleoside triphosphate hydrolases"/>
    <property type="match status" value="1"/>
</dbReference>
<dbReference type="InterPro" id="IPR036388">
    <property type="entry name" value="WH-like_DNA-bd_sf"/>
</dbReference>
<dbReference type="InterPro" id="IPR011990">
    <property type="entry name" value="TPR-like_helical_dom_sf"/>
</dbReference>
<gene>
    <name evidence="2" type="ORF">F3087_06360</name>
</gene>
<dbReference type="InterPro" id="IPR058852">
    <property type="entry name" value="HTH_77"/>
</dbReference>
<evidence type="ECO:0000313" key="3">
    <source>
        <dbReference type="Proteomes" id="UP000323876"/>
    </source>
</evidence>
<dbReference type="PROSITE" id="PS00622">
    <property type="entry name" value="HTH_LUXR_1"/>
    <property type="match status" value="1"/>
</dbReference>
<dbReference type="Pfam" id="PF25872">
    <property type="entry name" value="HTH_77"/>
    <property type="match status" value="1"/>
</dbReference>
<dbReference type="EMBL" id="VXLC01000001">
    <property type="protein sequence ID" value="KAA8890849.1"/>
    <property type="molecule type" value="Genomic_DNA"/>
</dbReference>
<accession>A0A5N0EPP5</accession>
<dbReference type="RefSeq" id="WP_150400755.1">
    <property type="nucleotide sequence ID" value="NZ_VXLC01000001.1"/>
</dbReference>
<organism evidence="2 3">
    <name type="scientific">Nocardia colli</name>
    <dbReference type="NCBI Taxonomy" id="2545717"/>
    <lineage>
        <taxon>Bacteria</taxon>
        <taxon>Bacillati</taxon>
        <taxon>Actinomycetota</taxon>
        <taxon>Actinomycetes</taxon>
        <taxon>Mycobacteriales</taxon>
        <taxon>Nocardiaceae</taxon>
        <taxon>Nocardia</taxon>
    </lineage>
</organism>